<dbReference type="Pfam" id="PF13086">
    <property type="entry name" value="AAA_11"/>
    <property type="match status" value="1"/>
</dbReference>
<dbReference type="SUPFAM" id="SSF52540">
    <property type="entry name" value="P-loop containing nucleoside triphosphate hydrolases"/>
    <property type="match status" value="1"/>
</dbReference>
<protein>
    <submittedName>
        <fullName evidence="5">Uncharacterized protein</fullName>
    </submittedName>
</protein>
<evidence type="ECO:0000259" key="3">
    <source>
        <dbReference type="Pfam" id="PF13086"/>
    </source>
</evidence>
<evidence type="ECO:0000313" key="6">
    <source>
        <dbReference type="EMBL" id="JAS79063.1"/>
    </source>
</evidence>
<sequence length="366" mass="40737">MRPYCGNADIKARDDYQEYRDLENVVNISRHAIGRHRITVGTCNTLGVLYQLGFPRGHFTHVLVDEAGQATEPEILIPLAFLHSSYGQAVFAGDPLQLGPVVLSRTAEQLGLGESLLSRLLLHTPYCRDFTGHPSSGGYNPHLLTRLVYNYRSLPEILQLSNNMFYDGDLLPQVDEEKSEEARVLVSLRSVLPPRPDRSPPALVFHGVRGTNCQAVDSPSWHNPHEAVQVTMYLQALYAAGLTPEQCGIITPYQAQAVKIRQMLDTLEVSAPKVGSVEEFQGQERMAIIVSTVRSSPQLIQKDLRHTIGFVASPRRLNVAVTRARALLVVIGNPHLLARDHYWRTVLTYCVRNQAYTGCDLPDLGI</sequence>
<dbReference type="InterPro" id="IPR041679">
    <property type="entry name" value="DNA2/NAM7-like_C"/>
</dbReference>
<keyword evidence="2" id="KW-0963">Cytoplasm</keyword>
<dbReference type="AlphaFoldDB" id="A0A1B6HGZ4"/>
<reference evidence="5" key="1">
    <citation type="submission" date="2015-11" db="EMBL/GenBank/DDBJ databases">
        <title>De novo transcriptome assembly of four potential Pierce s Disease insect vectors from Arizona vineyards.</title>
        <authorList>
            <person name="Tassone E.E."/>
        </authorList>
    </citation>
    <scope>NUCLEOTIDE SEQUENCE</scope>
</reference>
<gene>
    <name evidence="6" type="ORF">g.52822</name>
    <name evidence="7" type="ORF">g.52826</name>
    <name evidence="5" type="ORF">g.52828</name>
</gene>
<evidence type="ECO:0000256" key="2">
    <source>
        <dbReference type="ARBA" id="ARBA00022490"/>
    </source>
</evidence>
<evidence type="ECO:0000256" key="1">
    <source>
        <dbReference type="ARBA" id="ARBA00004496"/>
    </source>
</evidence>
<dbReference type="GO" id="GO:0005737">
    <property type="term" value="C:cytoplasm"/>
    <property type="evidence" value="ECO:0007669"/>
    <property type="project" value="UniProtKB-SubCell"/>
</dbReference>
<feature type="domain" description="DNA2/NAM7 helicase helicase" evidence="3">
    <location>
        <begin position="27"/>
        <end position="105"/>
    </location>
</feature>
<dbReference type="PANTHER" id="PTHR45418">
    <property type="entry name" value="CANCER/TESTIS ANTIGEN 55"/>
    <property type="match status" value="1"/>
</dbReference>
<dbReference type="InterPro" id="IPR047187">
    <property type="entry name" value="SF1_C_Upf1"/>
</dbReference>
<evidence type="ECO:0000313" key="5">
    <source>
        <dbReference type="EMBL" id="JAS73845.1"/>
    </source>
</evidence>
<dbReference type="EMBL" id="GECU01028643">
    <property type="protein sequence ID" value="JAS79063.1"/>
    <property type="molecule type" value="Transcribed_RNA"/>
</dbReference>
<dbReference type="PANTHER" id="PTHR45418:SF1">
    <property type="entry name" value="CANCER_TESTIS ANTIGEN 55"/>
    <property type="match status" value="1"/>
</dbReference>
<name>A0A1B6HGZ4_9HEMI</name>
<dbReference type="GO" id="GO:0004386">
    <property type="term" value="F:helicase activity"/>
    <property type="evidence" value="ECO:0007669"/>
    <property type="project" value="InterPro"/>
</dbReference>
<organism evidence="5">
    <name type="scientific">Homalodisca liturata</name>
    <dbReference type="NCBI Taxonomy" id="320908"/>
    <lineage>
        <taxon>Eukaryota</taxon>
        <taxon>Metazoa</taxon>
        <taxon>Ecdysozoa</taxon>
        <taxon>Arthropoda</taxon>
        <taxon>Hexapoda</taxon>
        <taxon>Insecta</taxon>
        <taxon>Pterygota</taxon>
        <taxon>Neoptera</taxon>
        <taxon>Paraneoptera</taxon>
        <taxon>Hemiptera</taxon>
        <taxon>Auchenorrhyncha</taxon>
        <taxon>Membracoidea</taxon>
        <taxon>Cicadellidae</taxon>
        <taxon>Cicadellinae</taxon>
        <taxon>Proconiini</taxon>
        <taxon>Homalodisca</taxon>
    </lineage>
</organism>
<evidence type="ECO:0000259" key="4">
    <source>
        <dbReference type="Pfam" id="PF13087"/>
    </source>
</evidence>
<dbReference type="Pfam" id="PF13087">
    <property type="entry name" value="AAA_12"/>
    <property type="match status" value="1"/>
</dbReference>
<dbReference type="EMBL" id="GECU01033861">
    <property type="protein sequence ID" value="JAS73845.1"/>
    <property type="molecule type" value="Transcribed_RNA"/>
</dbReference>
<dbReference type="InterPro" id="IPR027417">
    <property type="entry name" value="P-loop_NTPase"/>
</dbReference>
<proteinExistence type="predicted"/>
<comment type="subcellular location">
    <subcellularLocation>
        <location evidence="1">Cytoplasm</location>
    </subcellularLocation>
</comment>
<dbReference type="Gene3D" id="3.40.50.300">
    <property type="entry name" value="P-loop containing nucleotide triphosphate hydrolases"/>
    <property type="match status" value="2"/>
</dbReference>
<feature type="domain" description="DNA2/NAM7 helicase-like C-terminal" evidence="4">
    <location>
        <begin position="141"/>
        <end position="334"/>
    </location>
</feature>
<dbReference type="CDD" id="cd18808">
    <property type="entry name" value="SF1_C_Upf1"/>
    <property type="match status" value="1"/>
</dbReference>
<dbReference type="InterPro" id="IPR041677">
    <property type="entry name" value="DNA2/NAM7_AAA_11"/>
</dbReference>
<accession>A0A1B6HGZ4</accession>
<dbReference type="EMBL" id="GECU01011470">
    <property type="protein sequence ID" value="JAS96236.1"/>
    <property type="molecule type" value="Transcribed_RNA"/>
</dbReference>
<evidence type="ECO:0000313" key="7">
    <source>
        <dbReference type="EMBL" id="JAS96236.1"/>
    </source>
</evidence>